<dbReference type="Proteomes" id="UP000238642">
    <property type="component" value="Unassembled WGS sequence"/>
</dbReference>
<dbReference type="SUPFAM" id="SSF49299">
    <property type="entry name" value="PKD domain"/>
    <property type="match status" value="1"/>
</dbReference>
<organism evidence="2 3">
    <name type="scientific">Sphingobacterium gobiense</name>
    <dbReference type="NCBI Taxonomy" id="1382456"/>
    <lineage>
        <taxon>Bacteria</taxon>
        <taxon>Pseudomonadati</taxon>
        <taxon>Bacteroidota</taxon>
        <taxon>Sphingobacteriia</taxon>
        <taxon>Sphingobacteriales</taxon>
        <taxon>Sphingobacteriaceae</taxon>
        <taxon>Sphingobacterium</taxon>
    </lineage>
</organism>
<dbReference type="InterPro" id="IPR013783">
    <property type="entry name" value="Ig-like_fold"/>
</dbReference>
<name>A0A2S9JSE5_9SPHI</name>
<gene>
    <name evidence="2" type="ORF">C5749_02550</name>
</gene>
<dbReference type="InterPro" id="IPR008979">
    <property type="entry name" value="Galactose-bd-like_sf"/>
</dbReference>
<dbReference type="Gene3D" id="2.60.40.10">
    <property type="entry name" value="Immunoglobulins"/>
    <property type="match status" value="1"/>
</dbReference>
<proteinExistence type="predicted"/>
<dbReference type="PROSITE" id="PS50093">
    <property type="entry name" value="PKD"/>
    <property type="match status" value="1"/>
</dbReference>
<protein>
    <recommendedName>
        <fullName evidence="1">PKD domain-containing protein</fullName>
    </recommendedName>
</protein>
<dbReference type="CDD" id="cd00146">
    <property type="entry name" value="PKD"/>
    <property type="match status" value="1"/>
</dbReference>
<dbReference type="Gene3D" id="2.60.120.260">
    <property type="entry name" value="Galactose-binding domain-like"/>
    <property type="match status" value="1"/>
</dbReference>
<dbReference type="InterPro" id="IPR000601">
    <property type="entry name" value="PKD_dom"/>
</dbReference>
<dbReference type="EMBL" id="PVBS01000001">
    <property type="protein sequence ID" value="PRD56173.1"/>
    <property type="molecule type" value="Genomic_DNA"/>
</dbReference>
<dbReference type="InterPro" id="IPR035986">
    <property type="entry name" value="PKD_dom_sf"/>
</dbReference>
<sequence>MILAIAVGFASCEKQETGGMDEDGGDGVLPKPTASFSYGTQDPTDPFTIQFTNSSTNLSESRWAFGDDSTSADVSPIHTFIKTGIFNVKLVTLNEEGFWAQREEIITISPSNLVQLIAARSGDELQVSYQTGIDVAQSEWFVKQPDGTYFFVSQEDVLSLELAAGQFAEAYVELTTPKGSKTRLDMTLTDVGIVTDLTNHNNTFTVSHENSGGKEAGEGSLKLIDNSITSKFLIFDIHLIGGPFHWQFEYIEPQVINAYTMTTGNDAPGRDPRNWELLASNDGENWVTLDTQNEITFPTTGGANNNGRRATYTYLFDNTTPYHYYRLQVSAVGSGNLFQMSEFRMLQLPQ</sequence>
<evidence type="ECO:0000313" key="3">
    <source>
        <dbReference type="Proteomes" id="UP000238642"/>
    </source>
</evidence>
<feature type="domain" description="PKD" evidence="1">
    <location>
        <begin position="62"/>
        <end position="97"/>
    </location>
</feature>
<dbReference type="Pfam" id="PF18911">
    <property type="entry name" value="PKD_4"/>
    <property type="match status" value="1"/>
</dbReference>
<accession>A0A2S9JSE5</accession>
<comment type="caution">
    <text evidence="2">The sequence shown here is derived from an EMBL/GenBank/DDBJ whole genome shotgun (WGS) entry which is preliminary data.</text>
</comment>
<reference evidence="2 3" key="1">
    <citation type="submission" date="2018-02" db="EMBL/GenBank/DDBJ databases">
        <title>The draft genome of Sphingobacterium gobiense H7.</title>
        <authorList>
            <person name="Li L."/>
            <person name="Liu L."/>
            <person name="Zhang X."/>
            <person name="Wang T."/>
            <person name="Liang L."/>
        </authorList>
    </citation>
    <scope>NUCLEOTIDE SEQUENCE [LARGE SCALE GENOMIC DNA]</scope>
    <source>
        <strain evidence="2 3">ACCC 05757</strain>
    </source>
</reference>
<dbReference type="SUPFAM" id="SSF49785">
    <property type="entry name" value="Galactose-binding domain-like"/>
    <property type="match status" value="1"/>
</dbReference>
<evidence type="ECO:0000259" key="1">
    <source>
        <dbReference type="PROSITE" id="PS50093"/>
    </source>
</evidence>
<keyword evidence="3" id="KW-1185">Reference proteome</keyword>
<evidence type="ECO:0000313" key="2">
    <source>
        <dbReference type="EMBL" id="PRD56173.1"/>
    </source>
</evidence>
<dbReference type="AlphaFoldDB" id="A0A2S9JSE5"/>